<dbReference type="PANTHER" id="PTHR33867:SF1">
    <property type="entry name" value="RIBOSOME MATURATION FACTOR RIMP"/>
    <property type="match status" value="1"/>
</dbReference>
<organism evidence="6 7">
    <name type="scientific">Tepiditoga spiralis</name>
    <dbReference type="NCBI Taxonomy" id="2108365"/>
    <lineage>
        <taxon>Bacteria</taxon>
        <taxon>Thermotogati</taxon>
        <taxon>Thermotogota</taxon>
        <taxon>Thermotogae</taxon>
        <taxon>Petrotogales</taxon>
        <taxon>Petrotogaceae</taxon>
        <taxon>Tepiditoga</taxon>
    </lineage>
</organism>
<dbReference type="SUPFAM" id="SSF75420">
    <property type="entry name" value="YhbC-like, N-terminal domain"/>
    <property type="match status" value="1"/>
</dbReference>
<dbReference type="GO" id="GO:0006412">
    <property type="term" value="P:translation"/>
    <property type="evidence" value="ECO:0007669"/>
    <property type="project" value="TreeGrafter"/>
</dbReference>
<feature type="domain" description="Ribosome maturation factor RimP N-terminal" evidence="4">
    <location>
        <begin position="23"/>
        <end position="95"/>
    </location>
</feature>
<reference evidence="6 7" key="1">
    <citation type="submission" date="2018-06" db="EMBL/GenBank/DDBJ databases">
        <title>Genome sequencing of Oceanotoga sp. sy52.</title>
        <authorList>
            <person name="Mori K."/>
        </authorList>
    </citation>
    <scope>NUCLEOTIDE SEQUENCE [LARGE SCALE GENOMIC DNA]</scope>
    <source>
        <strain evidence="7">sy52</strain>
    </source>
</reference>
<evidence type="ECO:0000313" key="6">
    <source>
        <dbReference type="EMBL" id="BBE30260.1"/>
    </source>
</evidence>
<dbReference type="KEGG" id="ocy:OSSY52_04010"/>
<dbReference type="EMBL" id="AP018712">
    <property type="protein sequence ID" value="BBE30260.1"/>
    <property type="molecule type" value="Genomic_DNA"/>
</dbReference>
<dbReference type="Pfam" id="PF02576">
    <property type="entry name" value="RimP_N"/>
    <property type="match status" value="1"/>
</dbReference>
<dbReference type="Gene3D" id="3.30.300.70">
    <property type="entry name" value="RimP-like superfamily, N-terminal"/>
    <property type="match status" value="1"/>
</dbReference>
<accession>A0A7G1G1V8</accession>
<protein>
    <recommendedName>
        <fullName evidence="3">Ribosome maturation factor RimP</fullName>
    </recommendedName>
</protein>
<dbReference type="AlphaFoldDB" id="A0A7G1G1V8"/>
<dbReference type="CDD" id="cd01734">
    <property type="entry name" value="YlxS_C"/>
    <property type="match status" value="1"/>
</dbReference>
<gene>
    <name evidence="3 6" type="primary">rimP</name>
    <name evidence="6" type="ORF">OSSY52_04010</name>
</gene>
<dbReference type="InParanoid" id="A0A7G1G1V8"/>
<dbReference type="InterPro" id="IPR028989">
    <property type="entry name" value="RimP_N"/>
</dbReference>
<evidence type="ECO:0000256" key="2">
    <source>
        <dbReference type="ARBA" id="ARBA00022517"/>
    </source>
</evidence>
<dbReference type="Pfam" id="PF17384">
    <property type="entry name" value="DUF150_C"/>
    <property type="match status" value="1"/>
</dbReference>
<dbReference type="InterPro" id="IPR003728">
    <property type="entry name" value="Ribosome_maturation_RimP"/>
</dbReference>
<dbReference type="FunCoup" id="A0A7G1G1V8">
    <property type="interactions" value="253"/>
</dbReference>
<dbReference type="GO" id="GO:0005829">
    <property type="term" value="C:cytosol"/>
    <property type="evidence" value="ECO:0007669"/>
    <property type="project" value="TreeGrafter"/>
</dbReference>
<dbReference type="PANTHER" id="PTHR33867">
    <property type="entry name" value="RIBOSOME MATURATION FACTOR RIMP"/>
    <property type="match status" value="1"/>
</dbReference>
<evidence type="ECO:0000259" key="5">
    <source>
        <dbReference type="Pfam" id="PF17384"/>
    </source>
</evidence>
<keyword evidence="7" id="KW-1185">Reference proteome</keyword>
<comment type="subcellular location">
    <subcellularLocation>
        <location evidence="3">Cytoplasm</location>
    </subcellularLocation>
</comment>
<dbReference type="HAMAP" id="MF_01077">
    <property type="entry name" value="RimP"/>
    <property type="match status" value="1"/>
</dbReference>
<dbReference type="InterPro" id="IPR028998">
    <property type="entry name" value="RimP_C"/>
</dbReference>
<evidence type="ECO:0000256" key="1">
    <source>
        <dbReference type="ARBA" id="ARBA00022490"/>
    </source>
</evidence>
<dbReference type="Proteomes" id="UP000516361">
    <property type="component" value="Chromosome"/>
</dbReference>
<evidence type="ECO:0000259" key="4">
    <source>
        <dbReference type="Pfam" id="PF02576"/>
    </source>
</evidence>
<dbReference type="SUPFAM" id="SSF74942">
    <property type="entry name" value="YhbC-like, C-terminal domain"/>
    <property type="match status" value="1"/>
</dbReference>
<dbReference type="InterPro" id="IPR035956">
    <property type="entry name" value="RimP_N_sf"/>
</dbReference>
<keyword evidence="2 3" id="KW-0690">Ribosome biogenesis</keyword>
<feature type="domain" description="Ribosome maturation factor RimP C-terminal" evidence="5">
    <location>
        <begin position="99"/>
        <end position="164"/>
    </location>
</feature>
<comment type="similarity">
    <text evidence="3">Belongs to the RimP family.</text>
</comment>
<proteinExistence type="inferred from homology"/>
<evidence type="ECO:0000313" key="7">
    <source>
        <dbReference type="Proteomes" id="UP000516361"/>
    </source>
</evidence>
<dbReference type="InterPro" id="IPR036847">
    <property type="entry name" value="RimP_C_sf"/>
</dbReference>
<evidence type="ECO:0000256" key="3">
    <source>
        <dbReference type="HAMAP-Rule" id="MF_01077"/>
    </source>
</evidence>
<name>A0A7G1G1V8_9BACT</name>
<dbReference type="GO" id="GO:0000028">
    <property type="term" value="P:ribosomal small subunit assembly"/>
    <property type="evidence" value="ECO:0007669"/>
    <property type="project" value="TreeGrafter"/>
</dbReference>
<comment type="function">
    <text evidence="3">Required for maturation of 30S ribosomal subunits.</text>
</comment>
<sequence>MPPSFILRSDLMDTIKEKIFKKAEEFAKEMNLEIFDIKINKTKRKNRVEIIIDKLEKYVGIEDCRKFSVKIEPWFDEEDLFNGSYDLIVSSPGLDRPLRGINDYKRFKGKLAKFYFIEKVGNKTSLIAFIEDILDDELLLKTKNNKKYNIKIKNIKNSNLEIDF</sequence>
<keyword evidence="1 3" id="KW-0963">Cytoplasm</keyword>